<dbReference type="Proteomes" id="UP000028073">
    <property type="component" value="Unassembled WGS sequence"/>
</dbReference>
<dbReference type="AlphaFoldDB" id="A0A081ND68"/>
<dbReference type="EMBL" id="JOKH01000005">
    <property type="protein sequence ID" value="KEQ16391.1"/>
    <property type="molecule type" value="Genomic_DNA"/>
</dbReference>
<evidence type="ECO:0000259" key="2">
    <source>
        <dbReference type="Pfam" id="PF13490"/>
    </source>
</evidence>
<keyword evidence="1" id="KW-0472">Membrane</keyword>
<evidence type="ECO:0000256" key="1">
    <source>
        <dbReference type="SAM" id="Phobius"/>
    </source>
</evidence>
<dbReference type="InterPro" id="IPR027383">
    <property type="entry name" value="Znf_put"/>
</dbReference>
<dbReference type="OrthoDB" id="6157964at2"/>
<proteinExistence type="predicted"/>
<accession>A0A081ND68</accession>
<protein>
    <recommendedName>
        <fullName evidence="2">Putative zinc-finger domain-containing protein</fullName>
    </recommendedName>
</protein>
<dbReference type="Pfam" id="PF13490">
    <property type="entry name" value="zf-HC2"/>
    <property type="match status" value="1"/>
</dbReference>
<keyword evidence="1" id="KW-1133">Transmembrane helix</keyword>
<dbReference type="eggNOG" id="ENOG50330GQ">
    <property type="taxonomic scope" value="Bacteria"/>
</dbReference>
<dbReference type="InterPro" id="IPR041916">
    <property type="entry name" value="Anti_sigma_zinc_sf"/>
</dbReference>
<sequence>MNASYNTEDTKWQELHTALQDLLAGYADNELEDDEVMIVEAHLAGCRLCRDDLARQFSLSHHLSSLPLERMSASLHEKLDRITEQPQNTVETQRQTPKVSTPARWLERQWLKLAFSTGGWATAFALVVTLYMQQIPNVPHSNIPMVADALSEYQTAQQDILPVSQQLTEAPASWPGGTLLSSWETSIGGAPAQVYAMRSGKDIVFQYRINESVLFRNPEVRQAIAQQGSYSSEKNGTEIRALPMKSSGLLMVGPRRAMPAVNDLKIKTI</sequence>
<dbReference type="RefSeq" id="WP_034839872.1">
    <property type="nucleotide sequence ID" value="NZ_JOKH01000005.1"/>
</dbReference>
<feature type="domain" description="Putative zinc-finger" evidence="2">
    <location>
        <begin position="19"/>
        <end position="50"/>
    </location>
</feature>
<comment type="caution">
    <text evidence="3">The sequence shown here is derived from an EMBL/GenBank/DDBJ whole genome shotgun (WGS) entry which is preliminary data.</text>
</comment>
<gene>
    <name evidence="3" type="ORF">GZ78_21180</name>
</gene>
<feature type="transmembrane region" description="Helical" evidence="1">
    <location>
        <begin position="113"/>
        <end position="132"/>
    </location>
</feature>
<evidence type="ECO:0000313" key="3">
    <source>
        <dbReference type="EMBL" id="KEQ16391.1"/>
    </source>
</evidence>
<keyword evidence="1" id="KW-0812">Transmembrane</keyword>
<dbReference type="STRING" id="1137799.GZ78_21180"/>
<name>A0A081ND68_9GAMM</name>
<organism evidence="3 4">
    <name type="scientific">Endozoicomonas numazuensis</name>
    <dbReference type="NCBI Taxonomy" id="1137799"/>
    <lineage>
        <taxon>Bacteria</taxon>
        <taxon>Pseudomonadati</taxon>
        <taxon>Pseudomonadota</taxon>
        <taxon>Gammaproteobacteria</taxon>
        <taxon>Oceanospirillales</taxon>
        <taxon>Endozoicomonadaceae</taxon>
        <taxon>Endozoicomonas</taxon>
    </lineage>
</organism>
<dbReference type="Gene3D" id="1.10.10.1320">
    <property type="entry name" value="Anti-sigma factor, zinc-finger domain"/>
    <property type="match status" value="1"/>
</dbReference>
<evidence type="ECO:0000313" key="4">
    <source>
        <dbReference type="Proteomes" id="UP000028073"/>
    </source>
</evidence>
<keyword evidence="4" id="KW-1185">Reference proteome</keyword>
<reference evidence="3 4" key="1">
    <citation type="submission" date="2014-06" db="EMBL/GenBank/DDBJ databases">
        <title>Whole Genome Sequences of Three Symbiotic Endozoicomonas Bacteria.</title>
        <authorList>
            <person name="Neave M.J."/>
            <person name="Apprill A."/>
            <person name="Voolstra C.R."/>
        </authorList>
    </citation>
    <scope>NUCLEOTIDE SEQUENCE [LARGE SCALE GENOMIC DNA]</scope>
    <source>
        <strain evidence="3 4">DSM 25634</strain>
    </source>
</reference>